<feature type="transmembrane region" description="Helical" evidence="1">
    <location>
        <begin position="20"/>
        <end position="38"/>
    </location>
</feature>
<organism evidence="2">
    <name type="scientific">candidate division WOR-3 bacterium</name>
    <dbReference type="NCBI Taxonomy" id="2052148"/>
    <lineage>
        <taxon>Bacteria</taxon>
        <taxon>Bacteria division WOR-3</taxon>
    </lineage>
</organism>
<gene>
    <name evidence="2" type="ORF">ENP94_01910</name>
</gene>
<evidence type="ECO:0000256" key="1">
    <source>
        <dbReference type="SAM" id="Phobius"/>
    </source>
</evidence>
<evidence type="ECO:0000313" key="2">
    <source>
        <dbReference type="EMBL" id="HEA86749.1"/>
    </source>
</evidence>
<keyword evidence="1" id="KW-0812">Transmembrane</keyword>
<feature type="transmembrane region" description="Helical" evidence="1">
    <location>
        <begin position="50"/>
        <end position="73"/>
    </location>
</feature>
<keyword evidence="1" id="KW-0472">Membrane</keyword>
<dbReference type="EMBL" id="DSLG01000002">
    <property type="protein sequence ID" value="HEA86749.1"/>
    <property type="molecule type" value="Genomic_DNA"/>
</dbReference>
<proteinExistence type="predicted"/>
<keyword evidence="1" id="KW-1133">Transmembrane helix</keyword>
<protein>
    <recommendedName>
        <fullName evidence="3">DUF4870 domain-containing protein</fullName>
    </recommendedName>
</protein>
<accession>A0A7C1SQG1</accession>
<comment type="caution">
    <text evidence="2">The sequence shown here is derived from an EMBL/GenBank/DDBJ whole genome shotgun (WGS) entry which is preliminary data.</text>
</comment>
<dbReference type="AlphaFoldDB" id="A0A7C1SQG1"/>
<reference evidence="2" key="1">
    <citation type="journal article" date="2020" name="mSystems">
        <title>Genome- and Community-Level Interaction Insights into Carbon Utilization and Element Cycling Functions of Hydrothermarchaeota in Hydrothermal Sediment.</title>
        <authorList>
            <person name="Zhou Z."/>
            <person name="Liu Y."/>
            <person name="Xu W."/>
            <person name="Pan J."/>
            <person name="Luo Z.H."/>
            <person name="Li M."/>
        </authorList>
    </citation>
    <scope>NUCLEOTIDE SEQUENCE [LARGE SCALE GENOMIC DNA]</scope>
    <source>
        <strain evidence="2">SpSt-265</strain>
    </source>
</reference>
<feature type="transmembrane region" description="Helical" evidence="1">
    <location>
        <begin position="93"/>
        <end position="115"/>
    </location>
</feature>
<name>A0A7C1SQG1_UNCW3</name>
<evidence type="ECO:0008006" key="3">
    <source>
        <dbReference type="Google" id="ProtNLM"/>
    </source>
</evidence>
<sequence length="142" mass="16005">MEQMQNDASAPGNPIPMEIRMLAAFGYLPMLFILPLIFGQRYRFSRFHGFQSLFLLIGLALIWIAIFLVDVLLGNVLGKIILLGFIFKATAWIIHNLVGTVISIIYLILTVYCFVQAAAGQEWRIPVVGILAQKSVNYNFNK</sequence>